<feature type="compositionally biased region" description="Basic and acidic residues" evidence="6">
    <location>
        <begin position="639"/>
        <end position="649"/>
    </location>
</feature>
<dbReference type="VEuPathDB" id="AmoebaDB:NfTy_033940"/>
<feature type="compositionally biased region" description="Polar residues" evidence="6">
    <location>
        <begin position="578"/>
        <end position="604"/>
    </location>
</feature>
<evidence type="ECO:0000313" key="9">
    <source>
        <dbReference type="Proteomes" id="UP000444721"/>
    </source>
</evidence>
<feature type="transmembrane region" description="Helical" evidence="7">
    <location>
        <begin position="70"/>
        <end position="88"/>
    </location>
</feature>
<name>A0A6A5BLS5_NAEFO</name>
<dbReference type="AlphaFoldDB" id="A0A6A5BLS5"/>
<dbReference type="PANTHER" id="PTHR21347">
    <property type="entry name" value="CLEFT LIP AND PALATE ASSOCIATED TRANSMEMBRANE PROTEIN-RELATED"/>
    <property type="match status" value="1"/>
</dbReference>
<evidence type="ECO:0000313" key="8">
    <source>
        <dbReference type="EMBL" id="KAF0978973.1"/>
    </source>
</evidence>
<proteinExistence type="inferred from homology"/>
<dbReference type="GeneID" id="68109261"/>
<comment type="similarity">
    <text evidence="2">Belongs to the CLPTM1 family.</text>
</comment>
<dbReference type="RefSeq" id="XP_044563686.1">
    <property type="nucleotide sequence ID" value="XM_044705195.1"/>
</dbReference>
<evidence type="ECO:0000256" key="4">
    <source>
        <dbReference type="ARBA" id="ARBA00022989"/>
    </source>
</evidence>
<dbReference type="GO" id="GO:0012505">
    <property type="term" value="C:endomembrane system"/>
    <property type="evidence" value="ECO:0007669"/>
    <property type="project" value="TreeGrafter"/>
</dbReference>
<feature type="region of interest" description="Disordered" evidence="6">
    <location>
        <begin position="578"/>
        <end position="649"/>
    </location>
</feature>
<dbReference type="EMBL" id="VFQX01000028">
    <property type="protein sequence ID" value="KAF0978973.1"/>
    <property type="molecule type" value="Genomic_DNA"/>
</dbReference>
<dbReference type="VEuPathDB" id="AmoebaDB:NF0057210"/>
<comment type="subcellular location">
    <subcellularLocation>
        <location evidence="1">Membrane</location>
        <topology evidence="1">Multi-pass membrane protein</topology>
    </subcellularLocation>
</comment>
<dbReference type="VEuPathDB" id="AmoebaDB:FDP41_002043"/>
<keyword evidence="3 7" id="KW-0812">Transmembrane</keyword>
<dbReference type="GO" id="GO:0016020">
    <property type="term" value="C:membrane"/>
    <property type="evidence" value="ECO:0007669"/>
    <property type="project" value="UniProtKB-SubCell"/>
</dbReference>
<evidence type="ECO:0000256" key="3">
    <source>
        <dbReference type="ARBA" id="ARBA00022692"/>
    </source>
</evidence>
<evidence type="ECO:0000256" key="2">
    <source>
        <dbReference type="ARBA" id="ARBA00009310"/>
    </source>
</evidence>
<keyword evidence="4 7" id="KW-1133">Transmembrane helix</keyword>
<feature type="transmembrane region" description="Helical" evidence="7">
    <location>
        <begin position="458"/>
        <end position="476"/>
    </location>
</feature>
<dbReference type="Proteomes" id="UP000444721">
    <property type="component" value="Unassembled WGS sequence"/>
</dbReference>
<evidence type="ECO:0000256" key="7">
    <source>
        <dbReference type="SAM" id="Phobius"/>
    </source>
</evidence>
<evidence type="ECO:0000256" key="1">
    <source>
        <dbReference type="ARBA" id="ARBA00004141"/>
    </source>
</evidence>
<dbReference type="Pfam" id="PF05602">
    <property type="entry name" value="CLPTM1"/>
    <property type="match status" value="1"/>
</dbReference>
<comment type="caution">
    <text evidence="8">The sequence shown here is derived from an EMBL/GenBank/DDBJ whole genome shotgun (WGS) entry which is preliminary data.</text>
</comment>
<gene>
    <name evidence="8" type="ORF">FDP41_002043</name>
</gene>
<feature type="transmembrane region" description="Helical" evidence="7">
    <location>
        <begin position="27"/>
        <end position="49"/>
    </location>
</feature>
<protein>
    <submittedName>
        <fullName evidence="8">Uncharacterized protein</fullName>
    </submittedName>
</protein>
<feature type="transmembrane region" description="Helical" evidence="7">
    <location>
        <begin position="482"/>
        <end position="504"/>
    </location>
</feature>
<organism evidence="8 9">
    <name type="scientific">Naegleria fowleri</name>
    <name type="common">Brain eating amoeba</name>
    <dbReference type="NCBI Taxonomy" id="5763"/>
    <lineage>
        <taxon>Eukaryota</taxon>
        <taxon>Discoba</taxon>
        <taxon>Heterolobosea</taxon>
        <taxon>Tetramitia</taxon>
        <taxon>Eutetramitia</taxon>
        <taxon>Vahlkampfiidae</taxon>
        <taxon>Naegleria</taxon>
    </lineage>
</organism>
<dbReference type="InterPro" id="IPR008429">
    <property type="entry name" value="CLPTM1"/>
</dbReference>
<sequence>MPEATPNNQPQPTSNENNGSGFSFSSILTTLLRVFVIFTLLRAAGLFGSKQQTETTSLKESIPSPPMGNVVAYAAFPKSCAMILSLYVSSERDRKLMRKVFDHELSEPTFKVEKIWQQRIFYNDDESNKRTLHLEFNNQSTTLTPFYDSLIHNETVYVHGFLQEEKNQKKERVLHFVHPLNKYLQVKKSKKRNLLFDSEAKNMSLQSNHTIEEEGDRFVSHYVPTKYLTLVDLHDAMPLGSLPAHFVNSLQLLPVHGKTKFYYPVLYFNEFWTIREHYVPLNGSLASIPLTIELSVTSAYKWQFFLQMEESLKMQKQLGSEEEEQDEIKRMLFETNPYLLAVTIIVSILHSIFDFLAFKNDIQFYKNQKSMEGLSIRSIFVNCFFQTVIFLYLFDNDTSWMVLISNGIGLLIEYWKVTKVVDIKFKRSSTFPYFLDFSHKSSYVNSKTKEHDDEALRYLSYVFYPLILGYAVYALFNHEFKSWYSFILSTIVGFIYMFGFLNSIPQVYVNYKLKSVAAMPWRAFTYKALNTFIDDLFAFVIKMPTLHRIACFRDDVIFFIYLYQRWIYPVDPKRVNEFGQTGENSHTSQEASQETTTADNQTLEHVTEDTTENEPTTDIPNALVHRKAGTKQSSPTTVVEEHSNKEKEE</sequence>
<dbReference type="OMA" id="GLLIEYW"/>
<keyword evidence="5 7" id="KW-0472">Membrane</keyword>
<accession>A0A6A5BLS5</accession>
<feature type="transmembrane region" description="Helical" evidence="7">
    <location>
        <begin position="374"/>
        <end position="394"/>
    </location>
</feature>
<feature type="transmembrane region" description="Helical" evidence="7">
    <location>
        <begin position="338"/>
        <end position="358"/>
    </location>
</feature>
<evidence type="ECO:0000256" key="6">
    <source>
        <dbReference type="SAM" id="MobiDB-lite"/>
    </source>
</evidence>
<dbReference type="OrthoDB" id="378564at2759"/>
<keyword evidence="9" id="KW-1185">Reference proteome</keyword>
<dbReference type="PANTHER" id="PTHR21347:SF0">
    <property type="entry name" value="LIPID SCRAMBLASE CLPTM1L"/>
    <property type="match status" value="1"/>
</dbReference>
<evidence type="ECO:0000256" key="5">
    <source>
        <dbReference type="ARBA" id="ARBA00023136"/>
    </source>
</evidence>
<reference evidence="8 9" key="1">
    <citation type="journal article" date="2019" name="Sci. Rep.">
        <title>Nanopore sequencing improves the draft genome of the human pathogenic amoeba Naegleria fowleri.</title>
        <authorList>
            <person name="Liechti N."/>
            <person name="Schurch N."/>
            <person name="Bruggmann R."/>
            <person name="Wittwer M."/>
        </authorList>
    </citation>
    <scope>NUCLEOTIDE SEQUENCE [LARGE SCALE GENOMIC DNA]</scope>
    <source>
        <strain evidence="8 9">ATCC 30894</strain>
    </source>
</reference>